<gene>
    <name evidence="2" type="ORF">AXE65_08270</name>
</gene>
<keyword evidence="3" id="KW-1185">Reference proteome</keyword>
<feature type="transmembrane region" description="Helical" evidence="1">
    <location>
        <begin position="21"/>
        <end position="49"/>
    </location>
</feature>
<dbReference type="PANTHER" id="PTHR34351:SF1">
    <property type="entry name" value="SLR1927 PROTEIN"/>
    <property type="match status" value="1"/>
</dbReference>
<dbReference type="RefSeq" id="WP_068386295.1">
    <property type="nucleotide sequence ID" value="NZ_LSZO01000003.1"/>
</dbReference>
<dbReference type="AlphaFoldDB" id="A0A139SY12"/>
<dbReference type="EMBL" id="LSZO01000003">
    <property type="protein sequence ID" value="KXU39489.1"/>
    <property type="molecule type" value="Genomic_DNA"/>
</dbReference>
<dbReference type="PANTHER" id="PTHR34351">
    <property type="entry name" value="SLR1927 PROTEIN-RELATED"/>
    <property type="match status" value="1"/>
</dbReference>
<feature type="transmembrane region" description="Helical" evidence="1">
    <location>
        <begin position="55"/>
        <end position="75"/>
    </location>
</feature>
<name>A0A139SY12_9GAMM</name>
<reference evidence="2 3" key="1">
    <citation type="submission" date="2016-02" db="EMBL/GenBank/DDBJ databases">
        <authorList>
            <person name="Wen L."/>
            <person name="He K."/>
            <person name="Yang H."/>
        </authorList>
    </citation>
    <scope>NUCLEOTIDE SEQUENCE [LARGE SCALE GENOMIC DNA]</scope>
    <source>
        <strain evidence="2 3">CV58</strain>
    </source>
</reference>
<evidence type="ECO:0000313" key="3">
    <source>
        <dbReference type="Proteomes" id="UP000072660"/>
    </source>
</evidence>
<dbReference type="OrthoDB" id="5298497at2"/>
<comment type="caution">
    <text evidence="2">The sequence shown here is derived from an EMBL/GenBank/DDBJ whole genome shotgun (WGS) entry which is preliminary data.</text>
</comment>
<organism evidence="2 3">
    <name type="scientific">Ventosimonas gracilis</name>
    <dbReference type="NCBI Taxonomy" id="1680762"/>
    <lineage>
        <taxon>Bacteria</taxon>
        <taxon>Pseudomonadati</taxon>
        <taxon>Pseudomonadota</taxon>
        <taxon>Gammaproteobacteria</taxon>
        <taxon>Pseudomonadales</taxon>
        <taxon>Ventosimonadaceae</taxon>
        <taxon>Ventosimonas</taxon>
    </lineage>
</organism>
<keyword evidence="1" id="KW-0472">Membrane</keyword>
<sequence length="312" mass="34739">MKARLRHWLNGRSPQGAQITLSQRCIFVLPSRFALAFLLTLLLILLVGINYQHSLAYGLVFLLLSLFFITLLHSFRNLSGLTISAEANPPVFAGGLVSFRVRLLSHKRAHQAIRIGFDKNTLQLLDVPAAGSIRLELEYPADQRGWLKPEPLLIESLFPLGLWRVWSHVRLEQRVLVYPRPLAGDCPLSTGSADSEGEQQAAGIGVDDFQGLRDWQPGHSLARIHWKAFSRGGELLVKEFSALQGAQPWLDFSALQGDHETRLSLLCHQVLKRCDSTEPFGLRLPDQDIPAGHGDSHRAICLQALALYGRAP</sequence>
<dbReference type="Proteomes" id="UP000072660">
    <property type="component" value="Unassembled WGS sequence"/>
</dbReference>
<evidence type="ECO:0000256" key="1">
    <source>
        <dbReference type="SAM" id="Phobius"/>
    </source>
</evidence>
<keyword evidence="1" id="KW-1133">Transmembrane helix</keyword>
<accession>A0A139SY12</accession>
<evidence type="ECO:0000313" key="2">
    <source>
        <dbReference type="EMBL" id="KXU39489.1"/>
    </source>
</evidence>
<protein>
    <submittedName>
        <fullName evidence="2">Uncharacterized protein</fullName>
    </submittedName>
</protein>
<proteinExistence type="predicted"/>
<keyword evidence="1" id="KW-0812">Transmembrane</keyword>